<comment type="caution">
    <text evidence="2">The sequence shown here is derived from an EMBL/GenBank/DDBJ whole genome shotgun (WGS) entry which is preliminary data.</text>
</comment>
<evidence type="ECO:0000313" key="3">
    <source>
        <dbReference type="Proteomes" id="UP000580043"/>
    </source>
</evidence>
<dbReference type="AlphaFoldDB" id="A0A848GCV3"/>
<keyword evidence="1" id="KW-0732">Signal</keyword>
<name>A0A848GCV3_9RHOO</name>
<evidence type="ECO:0000313" key="2">
    <source>
        <dbReference type="EMBL" id="NML28566.1"/>
    </source>
</evidence>
<dbReference type="EMBL" id="JABBGA010000029">
    <property type="protein sequence ID" value="NML28566.1"/>
    <property type="molecule type" value="Genomic_DNA"/>
</dbReference>
<evidence type="ECO:0000256" key="1">
    <source>
        <dbReference type="SAM" id="SignalP"/>
    </source>
</evidence>
<protein>
    <submittedName>
        <fullName evidence="2">DUF1302 domain-containing protein</fullName>
    </submittedName>
</protein>
<gene>
    <name evidence="2" type="ORF">HHL15_22650</name>
</gene>
<dbReference type="InterPro" id="IPR010727">
    <property type="entry name" value="DUF1302"/>
</dbReference>
<reference evidence="2 3" key="1">
    <citation type="submission" date="2020-04" db="EMBL/GenBank/DDBJ databases">
        <title>Zoogloea sp. G-4-1-14 isolated from soil.</title>
        <authorList>
            <person name="Dahal R.H."/>
        </authorList>
    </citation>
    <scope>NUCLEOTIDE SEQUENCE [LARGE SCALE GENOMIC DNA]</scope>
    <source>
        <strain evidence="2 3">G-4-1-14</strain>
    </source>
</reference>
<feature type="chain" id="PRO_5032496334" evidence="1">
    <location>
        <begin position="24"/>
        <end position="607"/>
    </location>
</feature>
<accession>A0A848GCV3</accession>
<feature type="signal peptide" evidence="1">
    <location>
        <begin position="1"/>
        <end position="23"/>
    </location>
</feature>
<dbReference type="RefSeq" id="WP_169148092.1">
    <property type="nucleotide sequence ID" value="NZ_JABBGA010000029.1"/>
</dbReference>
<keyword evidence="3" id="KW-1185">Reference proteome</keyword>
<sequence>MNTFRICGIASLGLLTSMHPALAADWTVSGLLREEIAVKLGNGQNPLNHAGNVYNGVAVPNTGLGPFLAPGAAPATLTRPASQAKGSDLNMLATRVELNLDGQLDDNWAAHFKLRGFTDQIGRVENAFKNQNLYEQSYGGNRYGAGLGVAGKDWMLDLPLAYLDYNKGPLWLRMGNQQIAWGEAVFFRVADVANGLDLRRHSLFDVAAEEFSDKRVSSPAIRGSYRVGEQLQVEGFVQQFSPSVLPGATSPYNPIPAQFVIDQKTGYDKARGDINLGLRLQAKVDDVGIQAFAVRRTNPDGVYRWTEAKGAGAIAGTPFSAGSGVGVYSAKEWFRYASLARLDGVGGLMSALNEFSATRPGGALASTAAAVAGGCGASGSTPGAMAGGGAASSCILDTFFDPVAGFGNLQGWLVREYLRENVFGFGLNTVFSGEPDSLTDQLIGRFELSYTPNKKLTNPNLSQRYLERDELNFAFIAEKYHKFSTSLPATYMVLQWMHKSDTDLFGRPLAGSNNTPGEAPRGKRGGADYVAFVLQQPSPSLEWRFDLAALTDMKGGWYLQPGTRWKPGKDFQLDVYANYLRSSNKGQDFAEGYAYARELLLRGSWYF</sequence>
<organism evidence="2 3">
    <name type="scientific">Zoogloea dura</name>
    <dbReference type="NCBI Taxonomy" id="2728840"/>
    <lineage>
        <taxon>Bacteria</taxon>
        <taxon>Pseudomonadati</taxon>
        <taxon>Pseudomonadota</taxon>
        <taxon>Betaproteobacteria</taxon>
        <taxon>Rhodocyclales</taxon>
        <taxon>Zoogloeaceae</taxon>
        <taxon>Zoogloea</taxon>
    </lineage>
</organism>
<proteinExistence type="predicted"/>
<dbReference type="Proteomes" id="UP000580043">
    <property type="component" value="Unassembled WGS sequence"/>
</dbReference>
<dbReference type="Pfam" id="PF06980">
    <property type="entry name" value="DUF1302"/>
    <property type="match status" value="1"/>
</dbReference>